<dbReference type="InterPro" id="IPR049288">
    <property type="entry name" value="DUF447_C"/>
</dbReference>
<evidence type="ECO:0000313" key="3">
    <source>
        <dbReference type="EMBL" id="WOF16312.1"/>
    </source>
</evidence>
<dbReference type="Gene3D" id="1.20.58.290">
    <property type="entry name" value="Hypothetical membrane protein ta0354_69_121"/>
    <property type="match status" value="1"/>
</dbReference>
<reference evidence="3 4" key="1">
    <citation type="submission" date="2019-09" db="EMBL/GenBank/DDBJ databases">
        <title>The complete genome of Methanoplanus sp. FWC-SCC4.</title>
        <authorList>
            <person name="Chen S.-C."/>
            <person name="Zhou Y.-Z."/>
            <person name="Lai M.-C."/>
        </authorList>
    </citation>
    <scope>NUCLEOTIDE SEQUENCE [LARGE SCALE GENOMIC DNA]</scope>
    <source>
        <strain evidence="3 4">FWC-SCC4</strain>
    </source>
</reference>
<sequence>MGLLREGINEVIATTKLNAAPIGIIKRNDATPKMVLFHGTHTKKNILDSGVVVANLIYDPVCYVKTAFEDISKDHFVEKKVNDFTVWHLREAEAWAAYETKVLHDTEESIVVELTLIKEEILKSETHPVNRGFNNIIDATVHATRYVLNRDPNLKSLIDYHLSVARKCGGKRELKAVELLNSYIDSE</sequence>
<dbReference type="GeneID" id="85229730"/>
<dbReference type="SUPFAM" id="SSF50475">
    <property type="entry name" value="FMN-binding split barrel"/>
    <property type="match status" value="1"/>
</dbReference>
<gene>
    <name evidence="3" type="ORF">F1737_06080</name>
</gene>
<dbReference type="AlphaFoldDB" id="A0AA97FC28"/>
<dbReference type="PIRSF" id="PIRSF018747">
    <property type="entry name" value="UCP018747"/>
    <property type="match status" value="1"/>
</dbReference>
<evidence type="ECO:0000313" key="4">
    <source>
        <dbReference type="Proteomes" id="UP001301797"/>
    </source>
</evidence>
<protein>
    <submittedName>
        <fullName evidence="3">DUF447 family protein</fullName>
    </submittedName>
</protein>
<dbReference type="InterPro" id="IPR012349">
    <property type="entry name" value="Split_barrel_FMN-bd"/>
</dbReference>
<dbReference type="Gene3D" id="2.30.110.10">
    <property type="entry name" value="Electron Transport, Fmn-binding Protein, Chain A"/>
    <property type="match status" value="1"/>
</dbReference>
<dbReference type="InterPro" id="IPR007386">
    <property type="entry name" value="DUF447_N"/>
</dbReference>
<dbReference type="EMBL" id="CP043875">
    <property type="protein sequence ID" value="WOF16312.1"/>
    <property type="molecule type" value="Genomic_DNA"/>
</dbReference>
<dbReference type="InterPro" id="IPR016733">
    <property type="entry name" value="UCP018747"/>
</dbReference>
<feature type="domain" description="DUF447" evidence="2">
    <location>
        <begin position="130"/>
        <end position="181"/>
    </location>
</feature>
<evidence type="ECO:0000259" key="1">
    <source>
        <dbReference type="Pfam" id="PF04289"/>
    </source>
</evidence>
<accession>A0AA97FC28</accession>
<keyword evidence="4" id="KW-1185">Reference proteome</keyword>
<name>A0AA97FC28_9EURY</name>
<organism evidence="3 4">
    <name type="scientific">Methanochimaera problematica</name>
    <dbReference type="NCBI Taxonomy" id="2609417"/>
    <lineage>
        <taxon>Archaea</taxon>
        <taxon>Methanobacteriati</taxon>
        <taxon>Methanobacteriota</taxon>
        <taxon>Stenosarchaea group</taxon>
        <taxon>Methanomicrobia</taxon>
        <taxon>Methanomicrobiales</taxon>
        <taxon>Methanomicrobiaceae</taxon>
        <taxon>Methanochimaera</taxon>
    </lineage>
</organism>
<dbReference type="Pfam" id="PF04289">
    <property type="entry name" value="DUF447_N"/>
    <property type="match status" value="1"/>
</dbReference>
<dbReference type="KEGG" id="mefw:F1737_06080"/>
<dbReference type="Pfam" id="PF20766">
    <property type="entry name" value="DUF447_C"/>
    <property type="match status" value="1"/>
</dbReference>
<dbReference type="Proteomes" id="UP001301797">
    <property type="component" value="Chromosome"/>
</dbReference>
<dbReference type="RefSeq" id="WP_317135725.1">
    <property type="nucleotide sequence ID" value="NZ_CP043875.1"/>
</dbReference>
<evidence type="ECO:0000259" key="2">
    <source>
        <dbReference type="Pfam" id="PF20766"/>
    </source>
</evidence>
<feature type="domain" description="DUF447" evidence="1">
    <location>
        <begin position="9"/>
        <end position="122"/>
    </location>
</feature>
<proteinExistence type="predicted"/>